<dbReference type="RefSeq" id="WP_093329042.1">
    <property type="nucleotide sequence ID" value="NZ_FOAF01000008.1"/>
</dbReference>
<dbReference type="PROSITE" id="PS51257">
    <property type="entry name" value="PROKAR_LIPOPROTEIN"/>
    <property type="match status" value="1"/>
</dbReference>
<proteinExistence type="predicted"/>
<protein>
    <recommendedName>
        <fullName evidence="3">HmuY protein</fullName>
    </recommendedName>
</protein>
<evidence type="ECO:0000313" key="1">
    <source>
        <dbReference type="EMBL" id="SEM16340.1"/>
    </source>
</evidence>
<dbReference type="OrthoDB" id="1190814at2"/>
<dbReference type="InterPro" id="IPR025921">
    <property type="entry name" value="HmuY"/>
</dbReference>
<sequence length="270" mass="29744">MNVKSNQSKGTISSIVRVLLCSWMLLNLVTACSDKKNDPQPEEEVPEETGATVPYYTLQRVENLAVETDDENPTEAKTAVLFSLEYKKEQPLSYAKTTFWDISLTGLYNSFFGGNNNTDATNLGFQGPGKGGVMIVEKSFDEVVDVPVDSEFKNGAGVFGTDINGAFGEGIGWYLYDFGGTLVGDGSEEKKHVAYAIGEPISIKANGTTKEISGRTIIARTAKGDYAKIKMISCYKDTFNRDQMFRDTPHMFFTFEYVIVPAGSTKFEIK</sequence>
<dbReference type="EMBL" id="FOAF01000008">
    <property type="protein sequence ID" value="SEM16340.1"/>
    <property type="molecule type" value="Genomic_DNA"/>
</dbReference>
<keyword evidence="2" id="KW-1185">Reference proteome</keyword>
<dbReference type="Proteomes" id="UP000199421">
    <property type="component" value="Unassembled WGS sequence"/>
</dbReference>
<dbReference type="AlphaFoldDB" id="A0A1H7W4B6"/>
<dbReference type="STRING" id="407022.SAMN05661044_04412"/>
<dbReference type="CDD" id="cd12105">
    <property type="entry name" value="HmuY"/>
    <property type="match status" value="1"/>
</dbReference>
<name>A0A1H7W4B6_OLID1</name>
<evidence type="ECO:0000313" key="2">
    <source>
        <dbReference type="Proteomes" id="UP000199421"/>
    </source>
</evidence>
<gene>
    <name evidence="1" type="ORF">SAMN05661044_04412</name>
</gene>
<accession>A0A1H7W4B6</accession>
<organism evidence="1 2">
    <name type="scientific">Olivibacter domesticus</name>
    <name type="common">Pseudosphingobacterium domesticum</name>
    <dbReference type="NCBI Taxonomy" id="407022"/>
    <lineage>
        <taxon>Bacteria</taxon>
        <taxon>Pseudomonadati</taxon>
        <taxon>Bacteroidota</taxon>
        <taxon>Sphingobacteriia</taxon>
        <taxon>Sphingobacteriales</taxon>
        <taxon>Sphingobacteriaceae</taxon>
        <taxon>Olivibacter</taxon>
    </lineage>
</organism>
<reference evidence="2" key="1">
    <citation type="submission" date="2016-10" db="EMBL/GenBank/DDBJ databases">
        <authorList>
            <person name="Varghese N."/>
            <person name="Submissions S."/>
        </authorList>
    </citation>
    <scope>NUCLEOTIDE SEQUENCE [LARGE SCALE GENOMIC DNA]</scope>
    <source>
        <strain evidence="2">DSM 18733</strain>
    </source>
</reference>
<evidence type="ECO:0008006" key="3">
    <source>
        <dbReference type="Google" id="ProtNLM"/>
    </source>
</evidence>